<accession>A0A9P9RCH3</accession>
<dbReference type="Proteomes" id="UP000736672">
    <property type="component" value="Unassembled WGS sequence"/>
</dbReference>
<keyword evidence="2" id="KW-1185">Reference proteome</keyword>
<gene>
    <name evidence="1" type="ORF">B0J15DRAFT_480066</name>
</gene>
<sequence length="114" mass="12487">SFLPLHVYWLVSKRPLGAETVEMFCFLMFLCSANPPKNSPYIHVHGLDTAPERNDGAFRDSCDLAPTKNHSGGSACLPRPMSQTPGHRLAQVLDSTSNGGTILYGSISRRLWDG</sequence>
<feature type="non-terminal residue" evidence="1">
    <location>
        <position position="1"/>
    </location>
</feature>
<evidence type="ECO:0000313" key="1">
    <source>
        <dbReference type="EMBL" id="KAH7274536.1"/>
    </source>
</evidence>
<dbReference type="EMBL" id="JAGTJS010000002">
    <property type="protein sequence ID" value="KAH7274536.1"/>
    <property type="molecule type" value="Genomic_DNA"/>
</dbReference>
<evidence type="ECO:0000313" key="2">
    <source>
        <dbReference type="Proteomes" id="UP000736672"/>
    </source>
</evidence>
<proteinExistence type="predicted"/>
<reference evidence="1" key="1">
    <citation type="journal article" date="2021" name="Nat. Commun.">
        <title>Genetic determinants of endophytism in the Arabidopsis root mycobiome.</title>
        <authorList>
            <person name="Mesny F."/>
            <person name="Miyauchi S."/>
            <person name="Thiergart T."/>
            <person name="Pickel B."/>
            <person name="Atanasova L."/>
            <person name="Karlsson M."/>
            <person name="Huettel B."/>
            <person name="Barry K.W."/>
            <person name="Haridas S."/>
            <person name="Chen C."/>
            <person name="Bauer D."/>
            <person name="Andreopoulos W."/>
            <person name="Pangilinan J."/>
            <person name="LaButti K."/>
            <person name="Riley R."/>
            <person name="Lipzen A."/>
            <person name="Clum A."/>
            <person name="Drula E."/>
            <person name="Henrissat B."/>
            <person name="Kohler A."/>
            <person name="Grigoriev I.V."/>
            <person name="Martin F.M."/>
            <person name="Hacquard S."/>
        </authorList>
    </citation>
    <scope>NUCLEOTIDE SEQUENCE</scope>
    <source>
        <strain evidence="1">FSSC 5 MPI-SDFR-AT-0091</strain>
    </source>
</reference>
<comment type="caution">
    <text evidence="1">The sequence shown here is derived from an EMBL/GenBank/DDBJ whole genome shotgun (WGS) entry which is preliminary data.</text>
</comment>
<organism evidence="1 2">
    <name type="scientific">Fusarium solani</name>
    <name type="common">Filamentous fungus</name>
    <dbReference type="NCBI Taxonomy" id="169388"/>
    <lineage>
        <taxon>Eukaryota</taxon>
        <taxon>Fungi</taxon>
        <taxon>Dikarya</taxon>
        <taxon>Ascomycota</taxon>
        <taxon>Pezizomycotina</taxon>
        <taxon>Sordariomycetes</taxon>
        <taxon>Hypocreomycetidae</taxon>
        <taxon>Hypocreales</taxon>
        <taxon>Nectriaceae</taxon>
        <taxon>Fusarium</taxon>
        <taxon>Fusarium solani species complex</taxon>
    </lineage>
</organism>
<dbReference type="AlphaFoldDB" id="A0A9P9RCH3"/>
<name>A0A9P9RCH3_FUSSL</name>
<protein>
    <submittedName>
        <fullName evidence="1">Uncharacterized protein</fullName>
    </submittedName>
</protein>